<organism evidence="1 2">
    <name type="scientific">Entomophthora muscae</name>
    <dbReference type="NCBI Taxonomy" id="34485"/>
    <lineage>
        <taxon>Eukaryota</taxon>
        <taxon>Fungi</taxon>
        <taxon>Fungi incertae sedis</taxon>
        <taxon>Zoopagomycota</taxon>
        <taxon>Entomophthoromycotina</taxon>
        <taxon>Entomophthoromycetes</taxon>
        <taxon>Entomophthorales</taxon>
        <taxon>Entomophthoraceae</taxon>
        <taxon>Entomophthora</taxon>
    </lineage>
</organism>
<protein>
    <submittedName>
        <fullName evidence="1">Uncharacterized protein</fullName>
    </submittedName>
</protein>
<comment type="caution">
    <text evidence="1">The sequence shown here is derived from an EMBL/GenBank/DDBJ whole genome shotgun (WGS) entry which is preliminary data.</text>
</comment>
<keyword evidence="2" id="KW-1185">Reference proteome</keyword>
<reference evidence="1" key="1">
    <citation type="submission" date="2022-04" db="EMBL/GenBank/DDBJ databases">
        <title>Genome of the entomopathogenic fungus Entomophthora muscae.</title>
        <authorList>
            <person name="Elya C."/>
            <person name="Lovett B.R."/>
            <person name="Lee E."/>
            <person name="Macias A.M."/>
            <person name="Hajek A.E."/>
            <person name="De Bivort B.L."/>
            <person name="Kasson M.T."/>
            <person name="De Fine Licht H.H."/>
            <person name="Stajich J.E."/>
        </authorList>
    </citation>
    <scope>NUCLEOTIDE SEQUENCE</scope>
    <source>
        <strain evidence="1">Berkeley</strain>
    </source>
</reference>
<accession>A0ACC2SWR5</accession>
<sequence length="117" mass="13130">MWIWVVILHHLETASYYPAISVTGTYYNRQEGFAVAGSGSVPERGPSKFVFLNGPVDEPYCSRLREELRSGGNPHGLRYLVDMEAGFRGVELTGNVGPLHATHERFELEVQHTLQEV</sequence>
<evidence type="ECO:0000313" key="2">
    <source>
        <dbReference type="Proteomes" id="UP001165960"/>
    </source>
</evidence>
<evidence type="ECO:0000313" key="1">
    <source>
        <dbReference type="EMBL" id="KAJ9066717.1"/>
    </source>
</evidence>
<proteinExistence type="predicted"/>
<gene>
    <name evidence="1" type="ORF">DSO57_1006939</name>
</gene>
<dbReference type="Proteomes" id="UP001165960">
    <property type="component" value="Unassembled WGS sequence"/>
</dbReference>
<name>A0ACC2SWR5_9FUNG</name>
<dbReference type="EMBL" id="QTSX02004280">
    <property type="protein sequence ID" value="KAJ9066717.1"/>
    <property type="molecule type" value="Genomic_DNA"/>
</dbReference>